<dbReference type="Pfam" id="PF00512">
    <property type="entry name" value="HisKA"/>
    <property type="match status" value="1"/>
</dbReference>
<name>A0A8J3GAY2_9BACT</name>
<evidence type="ECO:0000256" key="5">
    <source>
        <dbReference type="ARBA" id="ARBA00022777"/>
    </source>
</evidence>
<gene>
    <name evidence="8" type="ORF">GCM10007390_34970</name>
</gene>
<dbReference type="InterPro" id="IPR036890">
    <property type="entry name" value="HATPase_C_sf"/>
</dbReference>
<feature type="domain" description="PAS" evidence="7">
    <location>
        <begin position="154"/>
        <end position="204"/>
    </location>
</feature>
<dbReference type="Gene3D" id="3.30.565.10">
    <property type="entry name" value="Histidine kinase-like ATPase, C-terminal domain"/>
    <property type="match status" value="1"/>
</dbReference>
<dbReference type="InterPro" id="IPR005467">
    <property type="entry name" value="His_kinase_dom"/>
</dbReference>
<dbReference type="Pfam" id="PF08447">
    <property type="entry name" value="PAS_3"/>
    <property type="match status" value="1"/>
</dbReference>
<dbReference type="PROSITE" id="PS50112">
    <property type="entry name" value="PAS"/>
    <property type="match status" value="1"/>
</dbReference>
<dbReference type="CDD" id="cd00082">
    <property type="entry name" value="HisKA"/>
    <property type="match status" value="1"/>
</dbReference>
<dbReference type="PRINTS" id="PR00344">
    <property type="entry name" value="BCTRLSENSOR"/>
</dbReference>
<evidence type="ECO:0000313" key="8">
    <source>
        <dbReference type="EMBL" id="GHB77790.1"/>
    </source>
</evidence>
<dbReference type="SUPFAM" id="SSF55785">
    <property type="entry name" value="PYP-like sensor domain (PAS domain)"/>
    <property type="match status" value="1"/>
</dbReference>
<evidence type="ECO:0000256" key="3">
    <source>
        <dbReference type="ARBA" id="ARBA00022553"/>
    </source>
</evidence>
<evidence type="ECO:0000256" key="2">
    <source>
        <dbReference type="ARBA" id="ARBA00012438"/>
    </source>
</evidence>
<reference evidence="8 9" key="1">
    <citation type="journal article" date="2014" name="Int. J. Syst. Evol. Microbiol.">
        <title>Complete genome sequence of Corynebacterium casei LMG S-19264T (=DSM 44701T), isolated from a smear-ripened cheese.</title>
        <authorList>
            <consortium name="US DOE Joint Genome Institute (JGI-PGF)"/>
            <person name="Walter F."/>
            <person name="Albersmeier A."/>
            <person name="Kalinowski J."/>
            <person name="Ruckert C."/>
        </authorList>
    </citation>
    <scope>NUCLEOTIDE SEQUENCE [LARGE SCALE GENOMIC DNA]</scope>
    <source>
        <strain evidence="8 9">KCTC 12866</strain>
    </source>
</reference>
<dbReference type="GO" id="GO:0000155">
    <property type="term" value="F:phosphorelay sensor kinase activity"/>
    <property type="evidence" value="ECO:0007669"/>
    <property type="project" value="InterPro"/>
</dbReference>
<dbReference type="PROSITE" id="PS50109">
    <property type="entry name" value="HIS_KIN"/>
    <property type="match status" value="1"/>
</dbReference>
<comment type="caution">
    <text evidence="8">The sequence shown here is derived from an EMBL/GenBank/DDBJ whole genome shotgun (WGS) entry which is preliminary data.</text>
</comment>
<dbReference type="SUPFAM" id="SSF47384">
    <property type="entry name" value="Homodimeric domain of signal transducing histidine kinase"/>
    <property type="match status" value="1"/>
</dbReference>
<dbReference type="Gene3D" id="1.10.287.130">
    <property type="match status" value="1"/>
</dbReference>
<evidence type="ECO:0000256" key="4">
    <source>
        <dbReference type="ARBA" id="ARBA00022679"/>
    </source>
</evidence>
<dbReference type="EC" id="2.7.13.3" evidence="2"/>
<evidence type="ECO:0000313" key="9">
    <source>
        <dbReference type="Proteomes" id="UP000598271"/>
    </source>
</evidence>
<evidence type="ECO:0000256" key="1">
    <source>
        <dbReference type="ARBA" id="ARBA00000085"/>
    </source>
</evidence>
<dbReference type="EMBL" id="BMXF01000003">
    <property type="protein sequence ID" value="GHB77790.1"/>
    <property type="molecule type" value="Genomic_DNA"/>
</dbReference>
<protein>
    <recommendedName>
        <fullName evidence="2">histidine kinase</fullName>
        <ecNumber evidence="2">2.7.13.3</ecNumber>
    </recommendedName>
</protein>
<dbReference type="InterPro" id="IPR035965">
    <property type="entry name" value="PAS-like_dom_sf"/>
</dbReference>
<keyword evidence="3" id="KW-0597">Phosphoprotein</keyword>
<keyword evidence="5" id="KW-0418">Kinase</keyword>
<dbReference type="PANTHER" id="PTHR43304">
    <property type="entry name" value="PHYTOCHROME-LIKE PROTEIN CPH1"/>
    <property type="match status" value="1"/>
</dbReference>
<organism evidence="8 9">
    <name type="scientific">Persicitalea jodogahamensis</name>
    <dbReference type="NCBI Taxonomy" id="402147"/>
    <lineage>
        <taxon>Bacteria</taxon>
        <taxon>Pseudomonadati</taxon>
        <taxon>Bacteroidota</taxon>
        <taxon>Cytophagia</taxon>
        <taxon>Cytophagales</taxon>
        <taxon>Spirosomataceae</taxon>
        <taxon>Persicitalea</taxon>
    </lineage>
</organism>
<dbReference type="CDD" id="cd00130">
    <property type="entry name" value="PAS"/>
    <property type="match status" value="1"/>
</dbReference>
<dbReference type="SUPFAM" id="SSF55874">
    <property type="entry name" value="ATPase domain of HSP90 chaperone/DNA topoisomerase II/histidine kinase"/>
    <property type="match status" value="1"/>
</dbReference>
<dbReference type="InterPro" id="IPR003594">
    <property type="entry name" value="HATPase_dom"/>
</dbReference>
<feature type="domain" description="Histidine kinase" evidence="6">
    <location>
        <begin position="277"/>
        <end position="504"/>
    </location>
</feature>
<dbReference type="InterPro" id="IPR003661">
    <property type="entry name" value="HisK_dim/P_dom"/>
</dbReference>
<dbReference type="Pfam" id="PF02518">
    <property type="entry name" value="HATPase_c"/>
    <property type="match status" value="1"/>
</dbReference>
<evidence type="ECO:0000259" key="6">
    <source>
        <dbReference type="PROSITE" id="PS50109"/>
    </source>
</evidence>
<accession>A0A8J3GAY2</accession>
<dbReference type="InterPro" id="IPR052162">
    <property type="entry name" value="Sensor_kinase/Photoreceptor"/>
</dbReference>
<dbReference type="InterPro" id="IPR000014">
    <property type="entry name" value="PAS"/>
</dbReference>
<dbReference type="InterPro" id="IPR004358">
    <property type="entry name" value="Sig_transdc_His_kin-like_C"/>
</dbReference>
<proteinExistence type="predicted"/>
<dbReference type="Proteomes" id="UP000598271">
    <property type="component" value="Unassembled WGS sequence"/>
</dbReference>
<dbReference type="SMART" id="SM00388">
    <property type="entry name" value="HisKA"/>
    <property type="match status" value="1"/>
</dbReference>
<dbReference type="InterPro" id="IPR013655">
    <property type="entry name" value="PAS_fold_3"/>
</dbReference>
<comment type="catalytic activity">
    <reaction evidence="1">
        <text>ATP + protein L-histidine = ADP + protein N-phospho-L-histidine.</text>
        <dbReference type="EC" id="2.7.13.3"/>
    </reaction>
</comment>
<sequence length="506" mass="57127">MDNDMTDLKKIFHSFGINHLLNASTSGLLLFKKQADGDGYECTVENESARRMTGLKKLNGASWDSIAGKRAENMAAGDGVISGLDFESYFAETSTWCRLSNTPVNENHFLCTLTDITRYKEIENKEDIVLEILRDAEKTVQFGTYIWYHTSQQVEWSEGLYVLLGYSPAEANQCPASIDRYIEHIHPDDRERVLARMPDSFEIDQPSELEYRVITLTGQEKYIQSRSLYHPGDDANPPKITGCVVDVTSIKRVRSQLMEKVEELNRSNGDLEQFAYVASHDLQEPLRKIVSFGERLEKKGKETLDEEMGMYLDRILNATRRMQSMISNLLEFSRLTRTRQGFEKTDLNIIAKGVLSDLELITRQKEAVIRIDEMPTIEAIPSQIAQLFQNLLSNSLKFTNEAILPVITVQSEELSPTEQINYGLPSDRAYIRLTFSDNGIGFDDDDASRIFTIFQRLRGRSEYEGAGIGLSVCKKVVENHAGIIMASARPGAGATFTIILPLTQLS</sequence>
<dbReference type="SMART" id="SM00387">
    <property type="entry name" value="HATPase_c"/>
    <property type="match status" value="1"/>
</dbReference>
<keyword evidence="4" id="KW-0808">Transferase</keyword>
<dbReference type="PANTHER" id="PTHR43304:SF1">
    <property type="entry name" value="PAC DOMAIN-CONTAINING PROTEIN"/>
    <property type="match status" value="1"/>
</dbReference>
<keyword evidence="9" id="KW-1185">Reference proteome</keyword>
<dbReference type="InterPro" id="IPR036097">
    <property type="entry name" value="HisK_dim/P_sf"/>
</dbReference>
<dbReference type="AlphaFoldDB" id="A0A8J3GAY2"/>
<dbReference type="Gene3D" id="3.30.450.20">
    <property type="entry name" value="PAS domain"/>
    <property type="match status" value="1"/>
</dbReference>
<evidence type="ECO:0000259" key="7">
    <source>
        <dbReference type="PROSITE" id="PS50112"/>
    </source>
</evidence>